<organism evidence="2 3">
    <name type="scientific">Shinella pollutisoli</name>
    <dbReference type="NCBI Taxonomy" id="2250594"/>
    <lineage>
        <taxon>Bacteria</taxon>
        <taxon>Pseudomonadati</taxon>
        <taxon>Pseudomonadota</taxon>
        <taxon>Alphaproteobacteria</taxon>
        <taxon>Hyphomicrobiales</taxon>
        <taxon>Rhizobiaceae</taxon>
        <taxon>Shinella</taxon>
    </lineage>
</organism>
<sequence length="314" mass="35061">MTRPLISAVIPCFNTRDCVARSVRSALAQEKVAVEVVVVDDGSTDGTPDEVERVFAGDPRVRVIRQPRNLGPSAARNVGFAAARGEWTALLDSDDFWHPDRLRRLLEHAHEAEFIADNLMGFDAVADRETGPIYTGLSDRFLSFRDFLLPTAADRHDFGYLQPVVRTDFLRRHAIAYREDLRSGEDLLFNLRILAAGGRAFYVDTPLYVYATPVGAISRSASPHSRSTADARPLIAALEEFRREVADRLTAAEREAFDRRLADLRAGVPIGRFHRARASGNYLDMIRLILAEPVVRRKILARLLGEKPVADGRT</sequence>
<dbReference type="InterPro" id="IPR029044">
    <property type="entry name" value="Nucleotide-diphossugar_trans"/>
</dbReference>
<dbReference type="Pfam" id="PF00535">
    <property type="entry name" value="Glycos_transf_2"/>
    <property type="match status" value="1"/>
</dbReference>
<dbReference type="RefSeq" id="WP_257315198.1">
    <property type="nucleotide sequence ID" value="NZ_JANFDG010000010.1"/>
</dbReference>
<dbReference type="CDD" id="cd00761">
    <property type="entry name" value="Glyco_tranf_GTA_type"/>
    <property type="match status" value="1"/>
</dbReference>
<evidence type="ECO:0000313" key="3">
    <source>
        <dbReference type="Proteomes" id="UP001595377"/>
    </source>
</evidence>
<gene>
    <name evidence="2" type="ORF">ACFOHH_16950</name>
</gene>
<feature type="domain" description="Glycosyltransferase 2-like" evidence="1">
    <location>
        <begin position="7"/>
        <end position="122"/>
    </location>
</feature>
<accession>A0ABV7DIR3</accession>
<dbReference type="EMBL" id="JBHRSP010000026">
    <property type="protein sequence ID" value="MFC3074801.1"/>
    <property type="molecule type" value="Genomic_DNA"/>
</dbReference>
<dbReference type="Proteomes" id="UP001595377">
    <property type="component" value="Unassembled WGS sequence"/>
</dbReference>
<evidence type="ECO:0000259" key="1">
    <source>
        <dbReference type="Pfam" id="PF00535"/>
    </source>
</evidence>
<dbReference type="Gene3D" id="3.90.550.10">
    <property type="entry name" value="Spore Coat Polysaccharide Biosynthesis Protein SpsA, Chain A"/>
    <property type="match status" value="1"/>
</dbReference>
<dbReference type="SUPFAM" id="SSF53448">
    <property type="entry name" value="Nucleotide-diphospho-sugar transferases"/>
    <property type="match status" value="1"/>
</dbReference>
<comment type="caution">
    <text evidence="2">The sequence shown here is derived from an EMBL/GenBank/DDBJ whole genome shotgun (WGS) entry which is preliminary data.</text>
</comment>
<proteinExistence type="predicted"/>
<dbReference type="InterPro" id="IPR050834">
    <property type="entry name" value="Glycosyltransf_2"/>
</dbReference>
<evidence type="ECO:0000313" key="2">
    <source>
        <dbReference type="EMBL" id="MFC3074801.1"/>
    </source>
</evidence>
<protein>
    <submittedName>
        <fullName evidence="2">Glycosyltransferase family 2 protein</fullName>
    </submittedName>
</protein>
<dbReference type="PANTHER" id="PTHR43685">
    <property type="entry name" value="GLYCOSYLTRANSFERASE"/>
    <property type="match status" value="1"/>
</dbReference>
<dbReference type="InterPro" id="IPR001173">
    <property type="entry name" value="Glyco_trans_2-like"/>
</dbReference>
<reference evidence="3" key="1">
    <citation type="journal article" date="2019" name="Int. J. Syst. Evol. Microbiol.">
        <title>The Global Catalogue of Microorganisms (GCM) 10K type strain sequencing project: providing services to taxonomists for standard genome sequencing and annotation.</title>
        <authorList>
            <consortium name="The Broad Institute Genomics Platform"/>
            <consortium name="The Broad Institute Genome Sequencing Center for Infectious Disease"/>
            <person name="Wu L."/>
            <person name="Ma J."/>
        </authorList>
    </citation>
    <scope>NUCLEOTIDE SEQUENCE [LARGE SCALE GENOMIC DNA]</scope>
    <source>
        <strain evidence="3">KCTC 52677</strain>
    </source>
</reference>
<name>A0ABV7DIR3_9HYPH</name>
<keyword evidence="3" id="KW-1185">Reference proteome</keyword>
<dbReference type="PANTHER" id="PTHR43685:SF2">
    <property type="entry name" value="GLYCOSYLTRANSFERASE 2-LIKE DOMAIN-CONTAINING PROTEIN"/>
    <property type="match status" value="1"/>
</dbReference>